<sequence>MDTQHRGVITTILGGGASMAEGNSSRRRGMRDMLVVHMKADTTSPSFITFSERDMRYKPPKQDEPMVISVVTVEYKVERLGQHPILVDLKRLGIPPTNLELYLGMLYEFASEQVMIKGVIKLETTFGERHHTRSIPVLYMVVDVEASYNIIIGRPGLNKLGAVVSTLHLCMKYLCYEDSLRIGFQPSRVKEPTINSKHGRPLLGVELKEVIIGPSPTHKTKIGATLIKKDEGRLVAFLWKNKDVFAWSPADMLGIDPKFLCNRLSVTARWMKLVEEACGREAKGHQGGGKQIACNMYPTWLANVVTVKKPSGKWKMCTNYTDLYKACPKDPYLLPNINWLVDGASGFTLLSFMDVYSGYNQIIMHPGMKPKLPS</sequence>
<dbReference type="PANTHER" id="PTHR24559:SF430">
    <property type="entry name" value="RNA-DIRECTED DNA POLYMERASE"/>
    <property type="match status" value="1"/>
</dbReference>
<dbReference type="Gene3D" id="3.10.10.10">
    <property type="entry name" value="HIV Type 1 Reverse Transcriptase, subunit A, domain 1"/>
    <property type="match status" value="1"/>
</dbReference>
<feature type="non-terminal residue" evidence="1">
    <location>
        <position position="1"/>
    </location>
</feature>
<dbReference type="InterPro" id="IPR053134">
    <property type="entry name" value="RNA-dir_DNA_polymerase"/>
</dbReference>
<gene>
    <name evidence="1" type="ORF">CR513_05716</name>
</gene>
<name>A0A371I488_MUCPR</name>
<keyword evidence="2" id="KW-1185">Reference proteome</keyword>
<dbReference type="AlphaFoldDB" id="A0A371I488"/>
<comment type="caution">
    <text evidence="1">The sequence shown here is derived from an EMBL/GenBank/DDBJ whole genome shotgun (WGS) entry which is preliminary data.</text>
</comment>
<dbReference type="Proteomes" id="UP000257109">
    <property type="component" value="Unassembled WGS sequence"/>
</dbReference>
<dbReference type="InterPro" id="IPR043502">
    <property type="entry name" value="DNA/RNA_pol_sf"/>
</dbReference>
<dbReference type="EMBL" id="QJKJ01000957">
    <property type="protein sequence ID" value="RDY09856.1"/>
    <property type="molecule type" value="Genomic_DNA"/>
</dbReference>
<proteinExistence type="predicted"/>
<protein>
    <recommendedName>
        <fullName evidence="3">Reverse transcriptase domain-containing protein</fullName>
    </recommendedName>
</protein>
<dbReference type="Gene3D" id="3.30.70.270">
    <property type="match status" value="1"/>
</dbReference>
<accession>A0A371I488</accession>
<dbReference type="SUPFAM" id="SSF56672">
    <property type="entry name" value="DNA/RNA polymerases"/>
    <property type="match status" value="1"/>
</dbReference>
<reference evidence="1" key="1">
    <citation type="submission" date="2018-05" db="EMBL/GenBank/DDBJ databases">
        <title>Draft genome of Mucuna pruriens seed.</title>
        <authorList>
            <person name="Nnadi N.E."/>
            <person name="Vos R."/>
            <person name="Hasami M.H."/>
            <person name="Devisetty U.K."/>
            <person name="Aguiy J.C."/>
        </authorList>
    </citation>
    <scope>NUCLEOTIDE SEQUENCE [LARGE SCALE GENOMIC DNA]</scope>
    <source>
        <strain evidence="1">JCA_2017</strain>
    </source>
</reference>
<evidence type="ECO:0000313" key="2">
    <source>
        <dbReference type="Proteomes" id="UP000257109"/>
    </source>
</evidence>
<evidence type="ECO:0000313" key="1">
    <source>
        <dbReference type="EMBL" id="RDY09856.1"/>
    </source>
</evidence>
<evidence type="ECO:0008006" key="3">
    <source>
        <dbReference type="Google" id="ProtNLM"/>
    </source>
</evidence>
<dbReference type="InterPro" id="IPR043128">
    <property type="entry name" value="Rev_trsase/Diguanyl_cyclase"/>
</dbReference>
<dbReference type="PANTHER" id="PTHR24559">
    <property type="entry name" value="TRANSPOSON TY3-I GAG-POL POLYPROTEIN"/>
    <property type="match status" value="1"/>
</dbReference>
<organism evidence="1 2">
    <name type="scientific">Mucuna pruriens</name>
    <name type="common">Velvet bean</name>
    <name type="synonym">Dolichos pruriens</name>
    <dbReference type="NCBI Taxonomy" id="157652"/>
    <lineage>
        <taxon>Eukaryota</taxon>
        <taxon>Viridiplantae</taxon>
        <taxon>Streptophyta</taxon>
        <taxon>Embryophyta</taxon>
        <taxon>Tracheophyta</taxon>
        <taxon>Spermatophyta</taxon>
        <taxon>Magnoliopsida</taxon>
        <taxon>eudicotyledons</taxon>
        <taxon>Gunneridae</taxon>
        <taxon>Pentapetalae</taxon>
        <taxon>rosids</taxon>
        <taxon>fabids</taxon>
        <taxon>Fabales</taxon>
        <taxon>Fabaceae</taxon>
        <taxon>Papilionoideae</taxon>
        <taxon>50 kb inversion clade</taxon>
        <taxon>NPAAA clade</taxon>
        <taxon>indigoferoid/millettioid clade</taxon>
        <taxon>Phaseoleae</taxon>
        <taxon>Mucuna</taxon>
    </lineage>
</organism>